<evidence type="ECO:0000313" key="2">
    <source>
        <dbReference type="Proteomes" id="UP000186230"/>
    </source>
</evidence>
<dbReference type="EMBL" id="CP016359">
    <property type="protein sequence ID" value="APU68975.1"/>
    <property type="molecule type" value="Genomic_DNA"/>
</dbReference>
<dbReference type="AlphaFoldDB" id="A0A1L7I792"/>
<organism evidence="1 2">
    <name type="scientific">Christiangramia flava JLT2011</name>
    <dbReference type="NCBI Taxonomy" id="1229726"/>
    <lineage>
        <taxon>Bacteria</taxon>
        <taxon>Pseudomonadati</taxon>
        <taxon>Bacteroidota</taxon>
        <taxon>Flavobacteriia</taxon>
        <taxon>Flavobacteriales</taxon>
        <taxon>Flavobacteriaceae</taxon>
        <taxon>Christiangramia</taxon>
    </lineage>
</organism>
<dbReference type="InterPro" id="IPR036278">
    <property type="entry name" value="Sialidase_sf"/>
</dbReference>
<dbReference type="STRING" id="1229726.GRFL_2251"/>
<name>A0A1L7I792_9FLAO</name>
<dbReference type="Pfam" id="PF15892">
    <property type="entry name" value="BNR_4"/>
    <property type="match status" value="1"/>
</dbReference>
<dbReference type="KEGG" id="gfl:GRFL_2251"/>
<protein>
    <submittedName>
        <fullName evidence="1">Uncharacterized protein</fullName>
    </submittedName>
</protein>
<dbReference type="Proteomes" id="UP000186230">
    <property type="component" value="Chromosome"/>
</dbReference>
<reference evidence="1 2" key="1">
    <citation type="submission" date="2016-07" db="EMBL/GenBank/DDBJ databases">
        <title>Multi-omics approach to identify versatile polysaccharide utilization systems of a marine flavobacterium Gramella flava.</title>
        <authorList>
            <person name="Tang K."/>
        </authorList>
    </citation>
    <scope>NUCLEOTIDE SEQUENCE [LARGE SCALE GENOMIC DNA]</scope>
    <source>
        <strain evidence="1 2">JLT2011</strain>
    </source>
</reference>
<dbReference type="RefSeq" id="WP_083644681.1">
    <property type="nucleotide sequence ID" value="NZ_AMRU01000009.1"/>
</dbReference>
<proteinExistence type="predicted"/>
<gene>
    <name evidence="1" type="ORF">GRFL_2251</name>
</gene>
<accession>A0A1L7I792</accession>
<dbReference type="OrthoDB" id="223410at2"/>
<keyword evidence="2" id="KW-1185">Reference proteome</keyword>
<evidence type="ECO:0000313" key="1">
    <source>
        <dbReference type="EMBL" id="APU68975.1"/>
    </source>
</evidence>
<sequence>MKKQLLLIFCILICSCSGIKIRTSEVGPGWAKNSINTVIFRQSAITSDQQYQFTAYYDNDSYLVLARREVGSSKWKIQKTQYQGNTKDAHNAISIALDGDGFLHVSWDHHDSNLKYAVSKQPLSLKLGEMQSMTGKQESKVSYPQFYNFSDGDLLFMYRSGQSGKGSLVLNYFNNETRKWKQIQNNLIDGEGERNAYWQASVDKKNRIHLSWTWRETWDVSTNHDIAYAVSSDKGKTWKKSSGETYTLPINQSSAEIAWEIPQKQNLINQTSMTVNDKGLPFISSYWEEGDQTQFQIVYFQDGKWKKEITDFRNSTFDLGGGGTKSIPISRPEILVTGGIIYLVYRDAERNNRISLAYKKYGMTTDWKVKDLTSYSVGQWEPNYDRRVFKSNKELHLFVQNVKQEDAEGLSDTEPTMIKIVELTKLPKK</sequence>
<dbReference type="SUPFAM" id="SSF50939">
    <property type="entry name" value="Sialidases"/>
    <property type="match status" value="1"/>
</dbReference>
<dbReference type="PROSITE" id="PS51257">
    <property type="entry name" value="PROKAR_LIPOPROTEIN"/>
    <property type="match status" value="1"/>
</dbReference>